<gene>
    <name evidence="1" type="ORF">TWF106_004093</name>
    <name evidence="2" type="ORF">TWF191_002013</name>
</gene>
<proteinExistence type="predicted"/>
<dbReference type="Proteomes" id="UP000472727">
    <property type="component" value="Unassembled WGS sequence"/>
</dbReference>
<evidence type="ECO:0000313" key="4">
    <source>
        <dbReference type="Proteomes" id="UP000483672"/>
    </source>
</evidence>
<dbReference type="EMBL" id="WIPF01000014">
    <property type="protein sequence ID" value="KAF3228896.1"/>
    <property type="molecule type" value="Genomic_DNA"/>
</dbReference>
<evidence type="ECO:0000313" key="1">
    <source>
        <dbReference type="EMBL" id="KAF3198886.1"/>
    </source>
</evidence>
<dbReference type="Proteomes" id="UP000483672">
    <property type="component" value="Unassembled WGS sequence"/>
</dbReference>
<reference evidence="3 4" key="1">
    <citation type="submission" date="2019-06" db="EMBL/GenBank/DDBJ databases">
        <authorList>
            <person name="Palmer J.M."/>
        </authorList>
    </citation>
    <scope>NUCLEOTIDE SEQUENCE [LARGE SCALE GENOMIC DNA]</scope>
    <source>
        <strain evidence="1 3">TWF106</strain>
        <strain evidence="2 4">TWF191</strain>
    </source>
</reference>
<protein>
    <submittedName>
        <fullName evidence="1">Uncharacterized protein</fullName>
    </submittedName>
</protein>
<evidence type="ECO:0000313" key="2">
    <source>
        <dbReference type="EMBL" id="KAF3228896.1"/>
    </source>
</evidence>
<organism evidence="1 3">
    <name type="scientific">Orbilia oligospora</name>
    <name type="common">Nematode-trapping fungus</name>
    <name type="synonym">Arthrobotrys oligospora</name>
    <dbReference type="NCBI Taxonomy" id="2813651"/>
    <lineage>
        <taxon>Eukaryota</taxon>
        <taxon>Fungi</taxon>
        <taxon>Dikarya</taxon>
        <taxon>Ascomycota</taxon>
        <taxon>Pezizomycotina</taxon>
        <taxon>Orbiliomycetes</taxon>
        <taxon>Orbiliales</taxon>
        <taxon>Orbiliaceae</taxon>
        <taxon>Orbilia</taxon>
    </lineage>
</organism>
<comment type="caution">
    <text evidence="1">The sequence shown here is derived from an EMBL/GenBank/DDBJ whole genome shotgun (WGS) entry which is preliminary data.</text>
</comment>
<accession>A0A6G1LT48</accession>
<evidence type="ECO:0000313" key="3">
    <source>
        <dbReference type="Proteomes" id="UP000472727"/>
    </source>
</evidence>
<name>A0A6G1LT48_ORBOL</name>
<dbReference type="EMBL" id="WIWS01000197">
    <property type="protein sequence ID" value="KAF3198886.1"/>
    <property type="molecule type" value="Genomic_DNA"/>
</dbReference>
<sequence length="343" mass="39386">MEKTPSEIHAQILHYLPSADVIGVLKAVSSVVSGILNWNLTFFGFEHLLLIHRLLEDNEALVSPADGFAVRRKILRILLGEFQKIAEKVSKIFKIREGDEDARICNDNEPYLEHSLFNCYFDEIVALVNCIKECGAEPLGEGVLTRQEEILNRFLIKYHARHQIVQEFCKTVAEVDPHGRTCRYDRIEPDQAIFFKHQLFWQASDYILRPSGSTEPLSQGIIARRWRTFLHRIGTIFGPDTEASLRDCVLAKSVILLKYRDYTAAHASTNAYRNHRGFRNVLVNASLQVEDVSTFMLLQGLDVAYRFFHEEGEAINIVTSQRAMDIKVCKNLWSNFEEVDLML</sequence>
<dbReference type="AlphaFoldDB" id="A0A6G1LT48"/>